<dbReference type="CDD" id="cd05568">
    <property type="entry name" value="PTS_IIB_bgl_like"/>
    <property type="match status" value="1"/>
</dbReference>
<evidence type="ECO:0000256" key="5">
    <source>
        <dbReference type="ARBA" id="ARBA00023163"/>
    </source>
</evidence>
<dbReference type="Gene3D" id="1.10.10.10">
    <property type="entry name" value="Winged helix-like DNA-binding domain superfamily/Winged helix DNA-binding domain"/>
    <property type="match status" value="1"/>
</dbReference>
<keyword evidence="4" id="KW-0010">Activator</keyword>
<dbReference type="InterPro" id="IPR007737">
    <property type="entry name" value="Mga_HTH"/>
</dbReference>
<organism evidence="8 9">
    <name type="scientific">Streptococcus cuniculi</name>
    <dbReference type="NCBI Taxonomy" id="1432788"/>
    <lineage>
        <taxon>Bacteria</taxon>
        <taxon>Bacillati</taxon>
        <taxon>Bacillota</taxon>
        <taxon>Bacilli</taxon>
        <taxon>Lactobacillales</taxon>
        <taxon>Streptococcaceae</taxon>
        <taxon>Streptococcus</taxon>
    </lineage>
</organism>
<dbReference type="SUPFAM" id="SSF46785">
    <property type="entry name" value="Winged helix' DNA-binding domain"/>
    <property type="match status" value="1"/>
</dbReference>
<dbReference type="GO" id="GO:0008982">
    <property type="term" value="F:protein-N(PI)-phosphohistidine-sugar phosphotransferase activity"/>
    <property type="evidence" value="ECO:0007669"/>
    <property type="project" value="InterPro"/>
</dbReference>
<dbReference type="Pfam" id="PF05043">
    <property type="entry name" value="Mga"/>
    <property type="match status" value="1"/>
</dbReference>
<feature type="domain" description="PRD" evidence="7">
    <location>
        <begin position="314"/>
        <end position="420"/>
    </location>
</feature>
<keyword evidence="5" id="KW-0804">Transcription</keyword>
<dbReference type="InterPro" id="IPR050661">
    <property type="entry name" value="BglG_antiterminators"/>
</dbReference>
<dbReference type="GO" id="GO:0009401">
    <property type="term" value="P:phosphoenolpyruvate-dependent sugar phosphotransferase system"/>
    <property type="evidence" value="ECO:0007669"/>
    <property type="project" value="InterPro"/>
</dbReference>
<reference evidence="8 9" key="1">
    <citation type="submission" date="2019-03" db="EMBL/GenBank/DDBJ databases">
        <title>Diversity of the mouse oral microbiome.</title>
        <authorList>
            <person name="Joseph S."/>
            <person name="Aduse-Opoku J."/>
            <person name="Curtis M."/>
            <person name="Wade W."/>
            <person name="Hashim A."/>
        </authorList>
    </citation>
    <scope>NUCLEOTIDE SEQUENCE [LARGE SCALE GENOMIC DNA]</scope>
    <source>
        <strain evidence="8 9">WM131</strain>
    </source>
</reference>
<dbReference type="InterPro" id="IPR013196">
    <property type="entry name" value="HTH_11"/>
</dbReference>
<dbReference type="Gene3D" id="3.40.50.2300">
    <property type="match status" value="1"/>
</dbReference>
<keyword evidence="1" id="KW-0808">Transferase</keyword>
<comment type="caution">
    <text evidence="8">The sequence shown here is derived from an EMBL/GenBank/DDBJ whole genome shotgun (WGS) entry which is preliminary data.</text>
</comment>
<dbReference type="SUPFAM" id="SSF52794">
    <property type="entry name" value="PTS system IIB component-like"/>
    <property type="match status" value="1"/>
</dbReference>
<dbReference type="InterPro" id="IPR013011">
    <property type="entry name" value="PTS_EIIB_2"/>
</dbReference>
<dbReference type="GO" id="GO:0006355">
    <property type="term" value="P:regulation of DNA-templated transcription"/>
    <property type="evidence" value="ECO:0007669"/>
    <property type="project" value="InterPro"/>
</dbReference>
<dbReference type="InterPro" id="IPR036095">
    <property type="entry name" value="PTS_EIIB-like_sf"/>
</dbReference>
<dbReference type="SUPFAM" id="SSF63520">
    <property type="entry name" value="PTS-regulatory domain, PRD"/>
    <property type="match status" value="2"/>
</dbReference>
<dbReference type="Proteomes" id="UP000297253">
    <property type="component" value="Unassembled WGS sequence"/>
</dbReference>
<gene>
    <name evidence="8" type="ORF">E4T82_11020</name>
</gene>
<dbReference type="InterPro" id="IPR036390">
    <property type="entry name" value="WH_DNA-bd_sf"/>
</dbReference>
<dbReference type="PANTHER" id="PTHR30185:SF18">
    <property type="entry name" value="TRANSCRIPTIONAL REGULATOR MTLR"/>
    <property type="match status" value="1"/>
</dbReference>
<proteinExistence type="predicted"/>
<evidence type="ECO:0000313" key="9">
    <source>
        <dbReference type="Proteomes" id="UP000297253"/>
    </source>
</evidence>
<evidence type="ECO:0000256" key="4">
    <source>
        <dbReference type="ARBA" id="ARBA00023159"/>
    </source>
</evidence>
<evidence type="ECO:0000313" key="8">
    <source>
        <dbReference type="EMBL" id="TFU96785.1"/>
    </source>
</evidence>
<dbReference type="AlphaFoldDB" id="A0A4Y9JAF4"/>
<evidence type="ECO:0000256" key="3">
    <source>
        <dbReference type="ARBA" id="ARBA00023015"/>
    </source>
</evidence>
<sequence>MIVATIIFMSNSICKFQYNKKCKEVPLMKKEKLKELLSFLLKATDYVTSEQLAEHFKISKVTIIRWISYINNHYEQPMIISERGIGYKLNYSTYLRTISFMDFDSEEERCREVIRELLLIAPKSKRIDLIYDKFFISESVMKKDQQIISKKLERYGLQLERHNRSLAIVGNEKCVRDAIMEMVLNVHQATDITAIEKYSKDINHSDFKFAIRQLEFASDVLGEPIQYPYNISFFSHIYVLLNRVKHYQSVTVGDDFKELKQEERLAQPEIYSVCKQIIRNIVQYLGREIEQNEVYYLFDYLSSARLDKETDHVLIRDLTKRITEDYISIVSKKLNIVFEASILHELSFHIQYMLERLEKDILLTNALLEEIALGYKGIYEAVLEASVTISNYYLLPTISRDESGFIALYFAKYLELGIKKINAYVICTTGLGTSELLAVKIRQTLPAIQIVGMSASINISKTIHSSPHTIDLLISTVPIKEQVDIPVVLVSAILTSRDIVALNTTVGELVNEN</sequence>
<dbReference type="InterPro" id="IPR036388">
    <property type="entry name" value="WH-like_DNA-bd_sf"/>
</dbReference>
<feature type="domain" description="PTS EIIB type-2" evidence="6">
    <location>
        <begin position="421"/>
        <end position="513"/>
    </location>
</feature>
<dbReference type="OrthoDB" id="3239954at2"/>
<keyword evidence="2" id="KW-0677">Repeat</keyword>
<dbReference type="Pfam" id="PF08279">
    <property type="entry name" value="HTH_11"/>
    <property type="match status" value="1"/>
</dbReference>
<accession>A0A4Y9JAF4</accession>
<dbReference type="EMBL" id="SPPD01000024">
    <property type="protein sequence ID" value="TFU96785.1"/>
    <property type="molecule type" value="Genomic_DNA"/>
</dbReference>
<evidence type="ECO:0000259" key="6">
    <source>
        <dbReference type="PROSITE" id="PS51099"/>
    </source>
</evidence>
<dbReference type="Gene3D" id="1.10.1790.10">
    <property type="entry name" value="PRD domain"/>
    <property type="match status" value="2"/>
</dbReference>
<evidence type="ECO:0000259" key="7">
    <source>
        <dbReference type="PROSITE" id="PS51372"/>
    </source>
</evidence>
<dbReference type="InterPro" id="IPR011608">
    <property type="entry name" value="PRD"/>
</dbReference>
<dbReference type="PANTHER" id="PTHR30185">
    <property type="entry name" value="CRYPTIC BETA-GLUCOSIDE BGL OPERON ANTITERMINATOR"/>
    <property type="match status" value="1"/>
</dbReference>
<dbReference type="Pfam" id="PF00874">
    <property type="entry name" value="PRD"/>
    <property type="match status" value="2"/>
</dbReference>
<dbReference type="PROSITE" id="PS51372">
    <property type="entry name" value="PRD_2"/>
    <property type="match status" value="2"/>
</dbReference>
<feature type="domain" description="PRD" evidence="7">
    <location>
        <begin position="201"/>
        <end position="311"/>
    </location>
</feature>
<name>A0A4Y9JAF4_9STRE</name>
<evidence type="ECO:0000256" key="1">
    <source>
        <dbReference type="ARBA" id="ARBA00022679"/>
    </source>
</evidence>
<protein>
    <submittedName>
        <fullName evidence="8">PRD domain-containing protein</fullName>
    </submittedName>
</protein>
<keyword evidence="3" id="KW-0805">Transcription regulation</keyword>
<evidence type="ECO:0000256" key="2">
    <source>
        <dbReference type="ARBA" id="ARBA00022737"/>
    </source>
</evidence>
<dbReference type="PROSITE" id="PS51099">
    <property type="entry name" value="PTS_EIIB_TYPE_2"/>
    <property type="match status" value="1"/>
</dbReference>
<dbReference type="InterPro" id="IPR036634">
    <property type="entry name" value="PRD_sf"/>
</dbReference>